<feature type="domain" description="FAD-binding" evidence="12">
    <location>
        <begin position="360"/>
        <end position="441"/>
    </location>
</feature>
<gene>
    <name evidence="11" type="primary">COQ6</name>
    <name evidence="13" type="ORF">AMAG_03016</name>
</gene>
<dbReference type="SUPFAM" id="SSF51905">
    <property type="entry name" value="FAD/NAD(P)-binding domain"/>
    <property type="match status" value="1"/>
</dbReference>
<evidence type="ECO:0000256" key="3">
    <source>
        <dbReference type="ARBA" id="ARBA00022630"/>
    </source>
</evidence>
<evidence type="ECO:0000256" key="10">
    <source>
        <dbReference type="ARBA" id="ARBA00023136"/>
    </source>
</evidence>
<name>A0A0L0S4I4_ALLM3</name>
<dbReference type="PRINTS" id="PR00420">
    <property type="entry name" value="RNGMNOXGNASE"/>
</dbReference>
<evidence type="ECO:0000259" key="12">
    <source>
        <dbReference type="Pfam" id="PF01494"/>
    </source>
</evidence>
<keyword evidence="9 11" id="KW-0496">Mitochondrion</keyword>
<keyword evidence="8 11" id="KW-0503">Monooxygenase</keyword>
<dbReference type="AlphaFoldDB" id="A0A0L0S4I4"/>
<dbReference type="HAMAP" id="MF_03193">
    <property type="entry name" value="COQ6_monooxygenase"/>
    <property type="match status" value="1"/>
</dbReference>
<dbReference type="EC" id="1.14.15.46" evidence="11"/>
<dbReference type="eggNOG" id="KOG3855">
    <property type="taxonomic scope" value="Eukaryota"/>
</dbReference>
<dbReference type="EC" id="1.14.15.45" evidence="11"/>
<dbReference type="InterPro" id="IPR018168">
    <property type="entry name" value="Ubi_Hdrlase_CS"/>
</dbReference>
<comment type="catalytic activity">
    <reaction evidence="11">
        <text>a 4-hydroxy-3-(all-trans-polyprenyl)benzoate + 2 reduced [2Fe-2S]-[ferredoxin] + O2 + 2 H(+) = a 3,4-dihydroxy-5-(all-trans-polyprenyl)benzoate + 2 oxidized [2Fe-2S]-[ferredoxin] + H2O</text>
        <dbReference type="Rhea" id="RHEA:81195"/>
        <dbReference type="Rhea" id="RHEA-COMP:9514"/>
        <dbReference type="Rhea" id="RHEA-COMP:10000"/>
        <dbReference type="Rhea" id="RHEA-COMP:10001"/>
        <dbReference type="Rhea" id="RHEA-COMP:10930"/>
        <dbReference type="ChEBI" id="CHEBI:15377"/>
        <dbReference type="ChEBI" id="CHEBI:15378"/>
        <dbReference type="ChEBI" id="CHEBI:15379"/>
        <dbReference type="ChEBI" id="CHEBI:33737"/>
        <dbReference type="ChEBI" id="CHEBI:33738"/>
        <dbReference type="ChEBI" id="CHEBI:64694"/>
        <dbReference type="ChEBI" id="CHEBI:78396"/>
        <dbReference type="EC" id="1.14.15.45"/>
    </reaction>
</comment>
<keyword evidence="5 11" id="KW-0999">Mitochondrion inner membrane</keyword>
<dbReference type="EMBL" id="GG745331">
    <property type="protein sequence ID" value="KNE57284.1"/>
    <property type="molecule type" value="Genomic_DNA"/>
</dbReference>
<feature type="domain" description="FAD-binding" evidence="12">
    <location>
        <begin position="42"/>
        <end position="284"/>
    </location>
</feature>
<organism evidence="13 14">
    <name type="scientific">Allomyces macrogynus (strain ATCC 38327)</name>
    <name type="common">Allomyces javanicus var. macrogynus</name>
    <dbReference type="NCBI Taxonomy" id="578462"/>
    <lineage>
        <taxon>Eukaryota</taxon>
        <taxon>Fungi</taxon>
        <taxon>Fungi incertae sedis</taxon>
        <taxon>Blastocladiomycota</taxon>
        <taxon>Blastocladiomycetes</taxon>
        <taxon>Blastocladiales</taxon>
        <taxon>Blastocladiaceae</taxon>
        <taxon>Allomyces</taxon>
    </lineage>
</organism>
<dbReference type="PANTHER" id="PTHR43876">
    <property type="entry name" value="UBIQUINONE BIOSYNTHESIS MONOOXYGENASE COQ6, MITOCHONDRIAL"/>
    <property type="match status" value="1"/>
</dbReference>
<evidence type="ECO:0000256" key="9">
    <source>
        <dbReference type="ARBA" id="ARBA00023128"/>
    </source>
</evidence>
<reference evidence="13 14" key="1">
    <citation type="submission" date="2009-11" db="EMBL/GenBank/DDBJ databases">
        <title>Annotation of Allomyces macrogynus ATCC 38327.</title>
        <authorList>
            <consortium name="The Broad Institute Genome Sequencing Platform"/>
            <person name="Russ C."/>
            <person name="Cuomo C."/>
            <person name="Burger G."/>
            <person name="Gray M.W."/>
            <person name="Holland P.W.H."/>
            <person name="King N."/>
            <person name="Lang F.B.F."/>
            <person name="Roger A.J."/>
            <person name="Ruiz-Trillo I."/>
            <person name="Young S.K."/>
            <person name="Zeng Q."/>
            <person name="Gargeya S."/>
            <person name="Fitzgerald M."/>
            <person name="Haas B."/>
            <person name="Abouelleil A."/>
            <person name="Alvarado L."/>
            <person name="Arachchi H.M."/>
            <person name="Berlin A."/>
            <person name="Chapman S.B."/>
            <person name="Gearin G."/>
            <person name="Goldberg J."/>
            <person name="Griggs A."/>
            <person name="Gujja S."/>
            <person name="Hansen M."/>
            <person name="Heiman D."/>
            <person name="Howarth C."/>
            <person name="Larimer J."/>
            <person name="Lui A."/>
            <person name="MacDonald P.J.P."/>
            <person name="McCowen C."/>
            <person name="Montmayeur A."/>
            <person name="Murphy C."/>
            <person name="Neiman D."/>
            <person name="Pearson M."/>
            <person name="Priest M."/>
            <person name="Roberts A."/>
            <person name="Saif S."/>
            <person name="Shea T."/>
            <person name="Sisk P."/>
            <person name="Stolte C."/>
            <person name="Sykes S."/>
            <person name="Wortman J."/>
            <person name="Nusbaum C."/>
            <person name="Birren B."/>
        </authorList>
    </citation>
    <scope>NUCLEOTIDE SEQUENCE [LARGE SCALE GENOMIC DNA]</scope>
    <source>
        <strain evidence="13 14">ATCC 38327</strain>
    </source>
</reference>
<dbReference type="OrthoDB" id="683240at2759"/>
<evidence type="ECO:0000256" key="1">
    <source>
        <dbReference type="ARBA" id="ARBA00001974"/>
    </source>
</evidence>
<dbReference type="InterPro" id="IPR051205">
    <property type="entry name" value="UbiH/COQ6_monooxygenase"/>
</dbReference>
<keyword evidence="3 11" id="KW-0285">Flavoprotein</keyword>
<comment type="function">
    <text evidence="11">FAD-dependent monooxygenase required for two non-consecutive steps during ubiquinone biosynthesis. Required for the C5-ring hydroxylation during ubiquinone biosynthesis by catalyzing the hydroxylation of 4-hydroxy-3-(all-trans-polyprenyl)benzoic acid to 3,4-dihydroxy-5-(all-trans-polyprenyl)benzoic acid. Also acts downstream of coq4, for the C1-hydroxylation during ubiquinone biosynthesis by catalyzing the hydroxylation of 2-methoxy-6-(all-trans-polyprenyl)phenol to 2-methoxy-6-(all-trans-polyprenyl)benzene-1,4-diol. The electrons required for the hydroxylation reaction are funneled indirectly to coq6 from NADPH via a ferredoxin/ferredoxin reductase system.</text>
</comment>
<dbReference type="InterPro" id="IPR002938">
    <property type="entry name" value="FAD-bd"/>
</dbReference>
<evidence type="ECO:0000256" key="8">
    <source>
        <dbReference type="ARBA" id="ARBA00023033"/>
    </source>
</evidence>
<comment type="subcellular location">
    <subcellularLocation>
        <location evidence="11">Mitochondrion inner membrane</location>
        <topology evidence="11">Peripheral membrane protein</topology>
        <orientation evidence="11">Matrix side</orientation>
    </subcellularLocation>
</comment>
<dbReference type="GO" id="GO:0106364">
    <property type="term" value="F:4-hydroxy-3-all-trans-polyprenylbenzoate oxygenase activity"/>
    <property type="evidence" value="ECO:0007669"/>
    <property type="project" value="UniProtKB-EC"/>
</dbReference>
<evidence type="ECO:0000256" key="2">
    <source>
        <dbReference type="ARBA" id="ARBA00005349"/>
    </source>
</evidence>
<dbReference type="GO" id="GO:0071949">
    <property type="term" value="F:FAD binding"/>
    <property type="evidence" value="ECO:0007669"/>
    <property type="project" value="InterPro"/>
</dbReference>
<evidence type="ECO:0000256" key="7">
    <source>
        <dbReference type="ARBA" id="ARBA00023002"/>
    </source>
</evidence>
<dbReference type="UniPathway" id="UPA00232"/>
<evidence type="ECO:0000313" key="13">
    <source>
        <dbReference type="EMBL" id="KNE57284.1"/>
    </source>
</evidence>
<evidence type="ECO:0000256" key="5">
    <source>
        <dbReference type="ARBA" id="ARBA00022792"/>
    </source>
</evidence>
<dbReference type="Pfam" id="PF01494">
    <property type="entry name" value="FAD_binding_3"/>
    <property type="match status" value="2"/>
</dbReference>
<keyword evidence="4 11" id="KW-0831">Ubiquinone biosynthesis</keyword>
<accession>A0A0L0S4I4</accession>
<dbReference type="GO" id="GO:0031314">
    <property type="term" value="C:extrinsic component of mitochondrial inner membrane"/>
    <property type="evidence" value="ECO:0007669"/>
    <property type="project" value="UniProtKB-UniRule"/>
</dbReference>
<dbReference type="Proteomes" id="UP000054350">
    <property type="component" value="Unassembled WGS sequence"/>
</dbReference>
<proteinExistence type="inferred from homology"/>
<evidence type="ECO:0000313" key="14">
    <source>
        <dbReference type="Proteomes" id="UP000054350"/>
    </source>
</evidence>
<dbReference type="Gene3D" id="3.50.50.60">
    <property type="entry name" value="FAD/NAD(P)-binding domain"/>
    <property type="match status" value="2"/>
</dbReference>
<evidence type="ECO:0000256" key="6">
    <source>
        <dbReference type="ARBA" id="ARBA00022827"/>
    </source>
</evidence>
<keyword evidence="13" id="KW-0830">Ubiquinone</keyword>
<dbReference type="FunFam" id="3.50.50.60:FF:000021">
    <property type="entry name" value="Ubiquinone biosynthesis monooxygenase COQ6"/>
    <property type="match status" value="1"/>
</dbReference>
<dbReference type="STRING" id="578462.A0A0L0S4I4"/>
<dbReference type="GO" id="GO:0016712">
    <property type="term" value="F:oxidoreductase activity, acting on paired donors, with incorporation or reduction of molecular oxygen, reduced flavin or flavoprotein as one donor, and incorporation of one atom of oxygen"/>
    <property type="evidence" value="ECO:0007669"/>
    <property type="project" value="UniProtKB-UniRule"/>
</dbReference>
<keyword evidence="7 11" id="KW-0560">Oxidoreductase</keyword>
<sequence length="489" mass="52654">MLPTLAATARGLAARPWTAAATVSATRAAVTCSHRAFSTDYADVAILGSGVAGAALACALAQAPELAAHKIALIDSADLTRRYSPATDDHWSNRVVSLTPRSVQFLQDLGVWDAIPSTRQHPYEHMKVWDACSNGRADFSAETVSSPAIAYMIEVPYLQSALLEVLSAQHADRITVHSNATVATPLARDDSGDTDAYPLLDLGSEKIAARVLVGSDGANSRVRSDLVRTQFFGRDYGRVGLVATVAIDPTQGNATAWQRFLPTGPLAMLPLSDTHSSLVWTLPPAMAAKAAALPEDQFVALVNAAFFYPPAELAVFLGNELDLDIAEEVEWRDEVYEHGVDLDRVVLPPYVEGVQDGSRAAFPLRLRHSMEYTAHRAVLVGDAAHLIHPLAGQGLNLGLGDVECLSRTFRDAASTGQDLGHAHVLETYARERYPVNAAMLTACDALHHLFGTDAAPVAWIRSFGLNRFNQLDLVKRTVMRATMGEVSML</sequence>
<keyword evidence="10 11" id="KW-0472">Membrane</keyword>
<evidence type="ECO:0000256" key="11">
    <source>
        <dbReference type="HAMAP-Rule" id="MF_03193"/>
    </source>
</evidence>
<keyword evidence="14" id="KW-1185">Reference proteome</keyword>
<dbReference type="NCBIfam" id="TIGR01988">
    <property type="entry name" value="Ubi-OHases"/>
    <property type="match status" value="1"/>
</dbReference>
<dbReference type="InterPro" id="IPR000689">
    <property type="entry name" value="UbQ_mOase_COQ6"/>
</dbReference>
<comment type="catalytic activity">
    <reaction evidence="11">
        <text>a 2-methoxy-6-(all-trans-polyprenyl)phenol + 2 reduced [2Fe-2S]-[ferredoxin] + O2 + 2 H(+) = a 2-methoxy-6-(all-trans-polyprenyl)benzene-1,4-diol + 2 oxidized [2Fe-2S]-[ferredoxin] + H2O</text>
        <dbReference type="Rhea" id="RHEA:81183"/>
        <dbReference type="Rhea" id="RHEA-COMP:9551"/>
        <dbReference type="Rhea" id="RHEA-COMP:10000"/>
        <dbReference type="Rhea" id="RHEA-COMP:10001"/>
        <dbReference type="Rhea" id="RHEA-COMP:10858"/>
        <dbReference type="ChEBI" id="CHEBI:15377"/>
        <dbReference type="ChEBI" id="CHEBI:15378"/>
        <dbReference type="ChEBI" id="CHEBI:15379"/>
        <dbReference type="ChEBI" id="CHEBI:33737"/>
        <dbReference type="ChEBI" id="CHEBI:33738"/>
        <dbReference type="ChEBI" id="CHEBI:62731"/>
        <dbReference type="ChEBI" id="CHEBI:84166"/>
        <dbReference type="EC" id="1.14.15.46"/>
    </reaction>
</comment>
<protein>
    <recommendedName>
        <fullName evidence="11">Ubiquinone biosynthesis monooxygenase COQ6, mitochondrial</fullName>
        <ecNumber evidence="11">1.14.15.45</ecNumber>
    </recommendedName>
    <alternativeName>
        <fullName evidence="11">2-methoxy-6-polyprenolphenol 4-hydroxylase</fullName>
        <ecNumber evidence="11">1.14.15.46</ecNumber>
    </alternativeName>
</protein>
<dbReference type="VEuPathDB" id="FungiDB:AMAG_03016"/>
<comment type="similarity">
    <text evidence="2 11">Belongs to the UbiH/COQ6 family.</text>
</comment>
<reference evidence="14" key="2">
    <citation type="submission" date="2009-11" db="EMBL/GenBank/DDBJ databases">
        <title>The Genome Sequence of Allomyces macrogynus strain ATCC 38327.</title>
        <authorList>
            <consortium name="The Broad Institute Genome Sequencing Platform"/>
            <person name="Russ C."/>
            <person name="Cuomo C."/>
            <person name="Shea T."/>
            <person name="Young S.K."/>
            <person name="Zeng Q."/>
            <person name="Koehrsen M."/>
            <person name="Haas B."/>
            <person name="Borodovsky M."/>
            <person name="Guigo R."/>
            <person name="Alvarado L."/>
            <person name="Berlin A."/>
            <person name="Borenstein D."/>
            <person name="Chen Z."/>
            <person name="Engels R."/>
            <person name="Freedman E."/>
            <person name="Gellesch M."/>
            <person name="Goldberg J."/>
            <person name="Griggs A."/>
            <person name="Gujja S."/>
            <person name="Heiman D."/>
            <person name="Hepburn T."/>
            <person name="Howarth C."/>
            <person name="Jen D."/>
            <person name="Larson L."/>
            <person name="Lewis B."/>
            <person name="Mehta T."/>
            <person name="Park D."/>
            <person name="Pearson M."/>
            <person name="Roberts A."/>
            <person name="Saif S."/>
            <person name="Shenoy N."/>
            <person name="Sisk P."/>
            <person name="Stolte C."/>
            <person name="Sykes S."/>
            <person name="Walk T."/>
            <person name="White J."/>
            <person name="Yandava C."/>
            <person name="Burger G."/>
            <person name="Gray M.W."/>
            <person name="Holland P.W.H."/>
            <person name="King N."/>
            <person name="Lang F.B.F."/>
            <person name="Roger A.J."/>
            <person name="Ruiz-Trillo I."/>
            <person name="Lander E."/>
            <person name="Nusbaum C."/>
        </authorList>
    </citation>
    <scope>NUCLEOTIDE SEQUENCE [LARGE SCALE GENOMIC DNA]</scope>
    <source>
        <strain evidence="14">ATCC 38327</strain>
    </source>
</reference>
<dbReference type="PROSITE" id="PS01304">
    <property type="entry name" value="UBIH"/>
    <property type="match status" value="1"/>
</dbReference>
<dbReference type="InterPro" id="IPR036188">
    <property type="entry name" value="FAD/NAD-bd_sf"/>
</dbReference>
<dbReference type="InterPro" id="IPR010971">
    <property type="entry name" value="UbiH/COQ6"/>
</dbReference>
<dbReference type="PANTHER" id="PTHR43876:SF7">
    <property type="entry name" value="UBIQUINONE BIOSYNTHESIS MONOOXYGENASE COQ6, MITOCHONDRIAL"/>
    <property type="match status" value="1"/>
</dbReference>
<evidence type="ECO:0000256" key="4">
    <source>
        <dbReference type="ARBA" id="ARBA00022688"/>
    </source>
</evidence>
<keyword evidence="6 11" id="KW-0274">FAD</keyword>
<comment type="cofactor">
    <cofactor evidence="1 11">
        <name>FAD</name>
        <dbReference type="ChEBI" id="CHEBI:57692"/>
    </cofactor>
</comment>
<comment type="subunit">
    <text evidence="11">Component of a multi-subunit COQ enzyme complex, composed of at least COQ3, COQ4, COQ5, COQ6, COQ7 and COQ9.</text>
</comment>
<dbReference type="GO" id="GO:0120538">
    <property type="term" value="F:2-methoxy-6-polyprenolphenol 4-hydroxylase activity"/>
    <property type="evidence" value="ECO:0007669"/>
    <property type="project" value="UniProtKB-EC"/>
</dbReference>
<comment type="pathway">
    <text evidence="11">Cofactor biosynthesis; ubiquinone biosynthesis.</text>
</comment>
<dbReference type="OMA" id="VKQMQVW"/>